<dbReference type="PANTHER" id="PTHR47326:SF1">
    <property type="entry name" value="HTH PSQ-TYPE DOMAIN-CONTAINING PROTEIN"/>
    <property type="match status" value="1"/>
</dbReference>
<dbReference type="GO" id="GO:0003676">
    <property type="term" value="F:nucleic acid binding"/>
    <property type="evidence" value="ECO:0007669"/>
    <property type="project" value="InterPro"/>
</dbReference>
<name>A0AAV8XYK9_9CUCU</name>
<reference evidence="1" key="1">
    <citation type="journal article" date="2023" name="Insect Mol. Biol.">
        <title>Genome sequencing provides insights into the evolution of gene families encoding plant cell wall-degrading enzymes in longhorned beetles.</title>
        <authorList>
            <person name="Shin N.R."/>
            <person name="Okamura Y."/>
            <person name="Kirsch R."/>
            <person name="Pauchet Y."/>
        </authorList>
    </citation>
    <scope>NUCLEOTIDE SEQUENCE</scope>
    <source>
        <strain evidence="1">AMC_N1</strain>
    </source>
</reference>
<evidence type="ECO:0000313" key="1">
    <source>
        <dbReference type="EMBL" id="KAJ8943757.1"/>
    </source>
</evidence>
<dbReference type="Gene3D" id="3.30.420.10">
    <property type="entry name" value="Ribonuclease H-like superfamily/Ribonuclease H"/>
    <property type="match status" value="1"/>
</dbReference>
<keyword evidence="2" id="KW-1185">Reference proteome</keyword>
<protein>
    <recommendedName>
        <fullName evidence="3">DUF4817 domain-containing protein</fullName>
    </recommendedName>
</protein>
<accession>A0AAV8XYK9</accession>
<dbReference type="EMBL" id="JAPWTK010000277">
    <property type="protein sequence ID" value="KAJ8943757.1"/>
    <property type="molecule type" value="Genomic_DNA"/>
</dbReference>
<dbReference type="AlphaFoldDB" id="A0AAV8XYK9"/>
<evidence type="ECO:0008006" key="3">
    <source>
        <dbReference type="Google" id="ProtNLM"/>
    </source>
</evidence>
<gene>
    <name evidence="1" type="ORF">NQ318_011969</name>
</gene>
<organism evidence="1 2">
    <name type="scientific">Aromia moschata</name>
    <dbReference type="NCBI Taxonomy" id="1265417"/>
    <lineage>
        <taxon>Eukaryota</taxon>
        <taxon>Metazoa</taxon>
        <taxon>Ecdysozoa</taxon>
        <taxon>Arthropoda</taxon>
        <taxon>Hexapoda</taxon>
        <taxon>Insecta</taxon>
        <taxon>Pterygota</taxon>
        <taxon>Neoptera</taxon>
        <taxon>Endopterygota</taxon>
        <taxon>Coleoptera</taxon>
        <taxon>Polyphaga</taxon>
        <taxon>Cucujiformia</taxon>
        <taxon>Chrysomeloidea</taxon>
        <taxon>Cerambycidae</taxon>
        <taxon>Cerambycinae</taxon>
        <taxon>Callichromatini</taxon>
        <taxon>Aromia</taxon>
    </lineage>
</organism>
<sequence>MIGYGDRARTQCEVVRLFRETHPDLPPLNQGTIRKIEAHYREMDDVRKVPSKMQAVVDDDTKLNLLLALEENPITPARQLARDKNLNQNSYSEMLNTFFWPKLDEENLEYRKKKRIFNRTDASPIQQFRSAVGLTNNLEEKWIGRYGPICWPARSPDLSPLDFFLWGFSKEIVYRQPIGHNTDLLKTRIIQAVAQVNQEMIDSTYTLLERDWRGDFLVGHRPAVIVRIADSGQVFVAIVRLAETVHDRSGLLLSSLGTLHRFYQRLYVDLHGRLQGLDRVVLVQLFQQRPPIGLHLQGLLGGVDLVLVRGELLRWNFMEYSVGVWSVSVVPGNNGLYVYISAAMHPTAQRSIGLLYVVECNNTSGALYHLVETKKAVSGNDYKWYNRKGYINKTSKYCP</sequence>
<dbReference type="InterPro" id="IPR036397">
    <property type="entry name" value="RNaseH_sf"/>
</dbReference>
<proteinExistence type="predicted"/>
<evidence type="ECO:0000313" key="2">
    <source>
        <dbReference type="Proteomes" id="UP001162162"/>
    </source>
</evidence>
<dbReference type="Proteomes" id="UP001162162">
    <property type="component" value="Unassembled WGS sequence"/>
</dbReference>
<dbReference type="PANTHER" id="PTHR47326">
    <property type="entry name" value="TRANSPOSABLE ELEMENT TC3 TRANSPOSASE-LIKE PROTEIN"/>
    <property type="match status" value="1"/>
</dbReference>
<comment type="caution">
    <text evidence="1">The sequence shown here is derived from an EMBL/GenBank/DDBJ whole genome shotgun (WGS) entry which is preliminary data.</text>
</comment>